<dbReference type="SUPFAM" id="SSF48350">
    <property type="entry name" value="GTPase activation domain, GAP"/>
    <property type="match status" value="1"/>
</dbReference>
<reference evidence="7" key="2">
    <citation type="submission" date="2019-11" db="UniProtKB">
        <authorList>
            <consortium name="WormBaseParasite"/>
        </authorList>
    </citation>
    <scope>IDENTIFICATION</scope>
</reference>
<feature type="compositionally biased region" description="Low complexity" evidence="3">
    <location>
        <begin position="413"/>
        <end position="425"/>
    </location>
</feature>
<dbReference type="GO" id="GO:0007165">
    <property type="term" value="P:signal transduction"/>
    <property type="evidence" value="ECO:0007669"/>
    <property type="project" value="InterPro"/>
</dbReference>
<dbReference type="EMBL" id="UXSR01000064">
    <property type="protein sequence ID" value="VDD74685.1"/>
    <property type="molecule type" value="Genomic_DNA"/>
</dbReference>
<dbReference type="OrthoDB" id="185175at2759"/>
<evidence type="ECO:0000313" key="7">
    <source>
        <dbReference type="WBParaSite" id="MCU_003555-RB"/>
    </source>
</evidence>
<feature type="region of interest" description="Disordered" evidence="3">
    <location>
        <begin position="400"/>
        <end position="452"/>
    </location>
</feature>
<dbReference type="SMART" id="SM00324">
    <property type="entry name" value="RhoGAP"/>
    <property type="match status" value="1"/>
</dbReference>
<evidence type="ECO:0000256" key="3">
    <source>
        <dbReference type="SAM" id="MobiDB-lite"/>
    </source>
</evidence>
<feature type="region of interest" description="Disordered" evidence="3">
    <location>
        <begin position="826"/>
        <end position="853"/>
    </location>
</feature>
<dbReference type="PANTHER" id="PTHR15904">
    <property type="entry name" value="FAM13"/>
    <property type="match status" value="1"/>
</dbReference>
<evidence type="ECO:0000313" key="5">
    <source>
        <dbReference type="EMBL" id="VDD74685.1"/>
    </source>
</evidence>
<dbReference type="WBParaSite" id="MCU_003555-RB">
    <property type="protein sequence ID" value="MCU_003555-RB"/>
    <property type="gene ID" value="MCU_003555"/>
</dbReference>
<evidence type="ECO:0000256" key="1">
    <source>
        <dbReference type="ARBA" id="ARBA00007549"/>
    </source>
</evidence>
<evidence type="ECO:0000259" key="4">
    <source>
        <dbReference type="PROSITE" id="PS50238"/>
    </source>
</evidence>
<comment type="similarity">
    <text evidence="1">Belongs to the FAM13 family.</text>
</comment>
<protein>
    <submittedName>
        <fullName evidence="7">Rho-GAP domain-containing protein</fullName>
    </submittedName>
</protein>
<feature type="region of interest" description="Disordered" evidence="3">
    <location>
        <begin position="280"/>
        <end position="301"/>
    </location>
</feature>
<accession>A0A0R3U2J0</accession>
<sequence>MEKLIRHFNTSPSNVGSLTKKRTNGVSSSTVRCFGVRLDELCARDKQNVPLVITQMCAFLRAVGGFQTEGLFRVNGNSRVIESLRNAADAAMSGNVSNSVDICIAKSDLFLAHLERCGDIHSVASLIKLFLRELPIGLVPPSHTKELLDTYDLHAEDSLAVIERVIRALPPPNFRLLEYLCYFLRQVTQYQNKNKMNSTSLGIVFGPNVFRCPRDYEGLKSQNVVNHIMSVLIDRSDIVFGRKSLKTPSTSVVRKKHAGSSVKTAASCREDAVATANNYRRSANNGPRHHHSHGGHSPYHDSAHAQRVFSANVEAQHNERDRFALSPTEIQSQSAVLEVASGVAEQLSATLQACLRNCVQQHAFPAMYRRSQYPRANSVDPSTCYLSDFTTDLTSVLPSLRVKSPTSHPRTGSSVNSKSRSSVSRPTNIDVRPRQRHDSSSPQIASPPVFNGVTWTGESRAYQSSPNNHIIFQSNDVDTIDSRRSKTVGHVISGRKVSLTRPHEAVILSPSQSDASGIYFASGGRMTDGPVDAIERPQRPPSSSCPSSTQTTVPLKRSGLQDGDTLLQPSTAESPKIDPILGAYHEILQRLAAKRRAANRPDELLDMTLEELEEEKSVIQRTLLSFEKTYGRPRERHERVIMRPVYDRYRSVKRLLASAGNHRCTSPNTPARAFVSNGQDNGTGDLSDEPEPLLLGPPSTTTAGSGCAETVGFVSPKTNSIHSDKSTSAQHANLIRTREGGFVVPEHRVSSVEAHAYPRAQATSTNRCTSLMLSISSQAPDEWFGSLGVSARPSYCLSSPQRYLETEEMAAEQFVEEVTSVQGDLVASEEGNRTPVYQTPSPPQRKPRRKAELPVWVAPSEASGQGKSPAHLPRKSLIISTDPCHQQQQHNRVLSGDDSEDHSISDYISRYSTFTVSQLQAELKFVKESKKSLQKYLKEFEHEFLRNHGRKVDTIGREPLYSEYHKYKMLKVRLTCLERLIEARSGKR</sequence>
<dbReference type="InterPro" id="IPR000198">
    <property type="entry name" value="RhoGAP_dom"/>
</dbReference>
<name>A0A0R3U2J0_MESCO</name>
<evidence type="ECO:0000313" key="6">
    <source>
        <dbReference type="Proteomes" id="UP000267029"/>
    </source>
</evidence>
<dbReference type="PROSITE" id="PS50238">
    <property type="entry name" value="RHOGAP"/>
    <property type="match status" value="1"/>
</dbReference>
<reference evidence="5 6" key="1">
    <citation type="submission" date="2018-10" db="EMBL/GenBank/DDBJ databases">
        <authorList>
            <consortium name="Pathogen Informatics"/>
        </authorList>
    </citation>
    <scope>NUCLEOTIDE SEQUENCE [LARGE SCALE GENOMIC DNA]</scope>
</reference>
<dbReference type="Gene3D" id="1.10.555.10">
    <property type="entry name" value="Rho GTPase activation protein"/>
    <property type="match status" value="1"/>
</dbReference>
<keyword evidence="6" id="KW-1185">Reference proteome</keyword>
<dbReference type="STRING" id="53468.A0A0R3U2J0"/>
<proteinExistence type="inferred from homology"/>
<dbReference type="Pfam" id="PF26116">
    <property type="entry name" value="FAM13A"/>
    <property type="match status" value="1"/>
</dbReference>
<gene>
    <name evidence="5" type="ORF">MCOS_LOCUS688</name>
</gene>
<keyword evidence="2" id="KW-0175">Coiled coil</keyword>
<feature type="region of interest" description="Disordered" evidence="3">
    <location>
        <begin position="526"/>
        <end position="574"/>
    </location>
</feature>
<dbReference type="InterPro" id="IPR039102">
    <property type="entry name" value="FAM13"/>
</dbReference>
<dbReference type="Pfam" id="PF00620">
    <property type="entry name" value="RhoGAP"/>
    <property type="match status" value="1"/>
</dbReference>
<feature type="domain" description="Rho-GAP" evidence="4">
    <location>
        <begin position="36"/>
        <end position="240"/>
    </location>
</feature>
<dbReference type="Proteomes" id="UP000267029">
    <property type="component" value="Unassembled WGS sequence"/>
</dbReference>
<organism evidence="7">
    <name type="scientific">Mesocestoides corti</name>
    <name type="common">Flatworm</name>
    <dbReference type="NCBI Taxonomy" id="53468"/>
    <lineage>
        <taxon>Eukaryota</taxon>
        <taxon>Metazoa</taxon>
        <taxon>Spiralia</taxon>
        <taxon>Lophotrochozoa</taxon>
        <taxon>Platyhelminthes</taxon>
        <taxon>Cestoda</taxon>
        <taxon>Eucestoda</taxon>
        <taxon>Cyclophyllidea</taxon>
        <taxon>Mesocestoididae</taxon>
        <taxon>Mesocestoides</taxon>
    </lineage>
</organism>
<feature type="compositionally biased region" description="Low complexity" evidence="3">
    <location>
        <begin position="541"/>
        <end position="554"/>
    </location>
</feature>
<dbReference type="AlphaFoldDB" id="A0A0R3U2J0"/>
<evidence type="ECO:0000256" key="2">
    <source>
        <dbReference type="SAM" id="Coils"/>
    </source>
</evidence>
<feature type="coiled-coil region" evidence="2">
    <location>
        <begin position="916"/>
        <end position="943"/>
    </location>
</feature>
<feature type="region of interest" description="Disordered" evidence="3">
    <location>
        <begin position="660"/>
        <end position="689"/>
    </location>
</feature>
<dbReference type="PANTHER" id="PTHR15904:SF17">
    <property type="entry name" value="RHO-GAP DOMAIN-CONTAINING PROTEIN"/>
    <property type="match status" value="1"/>
</dbReference>
<dbReference type="InterPro" id="IPR059029">
    <property type="entry name" value="FAM13A_dom"/>
</dbReference>
<dbReference type="InterPro" id="IPR008936">
    <property type="entry name" value="Rho_GTPase_activation_prot"/>
</dbReference>